<reference evidence="14 15" key="1">
    <citation type="submission" date="2017-11" db="EMBL/GenBank/DDBJ databases">
        <authorList>
            <person name="Kracher B."/>
        </authorList>
    </citation>
    <scope>NUCLEOTIDE SEQUENCE [LARGE SCALE GENOMIC DNA]</scope>
    <source>
        <strain evidence="14 15">RACE1</strain>
    </source>
</reference>
<evidence type="ECO:0000256" key="8">
    <source>
        <dbReference type="ARBA" id="ARBA00022833"/>
    </source>
</evidence>
<dbReference type="GO" id="GO:0000724">
    <property type="term" value="P:double-strand break repair via homologous recombination"/>
    <property type="evidence" value="ECO:0007669"/>
    <property type="project" value="InterPro"/>
</dbReference>
<comment type="pathway">
    <text evidence="2">Protein modification; protein sumoylation.</text>
</comment>
<feature type="coiled-coil region" evidence="11">
    <location>
        <begin position="91"/>
        <end position="125"/>
    </location>
</feature>
<evidence type="ECO:0000256" key="12">
    <source>
        <dbReference type="SAM" id="MobiDB-lite"/>
    </source>
</evidence>
<sequence length="386" mass="43903">MSRQSLVNQSPNVRSHAAHGTSDRAAKTTVTLPPYDSQSYPLSLAAKRKLEELYLHHDYTKYKKNIKDATNILTKATYECNDRLWQRKQKLGALEERLNSQDNMKEKIEGKHKKEEEKTLELQKKVENITVRAEQALRDLIDLGDELSIQPSIMQEVAEKVNSMPTNTQTQKRGSDSVGASPEAESPTQPAGVRCVDILRAIKEKHANEYENKSMREKYAENNEYANFKGMIHDAQNQGPNARVLEHPKFWFPVKALDGNGSSRKSQINRDDDEDDEIVMTGVTTSLKCSFTLQYFEEPYSNKKCSHTYEKSAILDYLRTEGATNSQPNRRGQNKGPRTITCPTPGCATTLTPDDFFLDERIKQQVIKAKKHEAMEDEDESDIDES</sequence>
<evidence type="ECO:0000256" key="9">
    <source>
        <dbReference type="ARBA" id="ARBA00023242"/>
    </source>
</evidence>
<organism evidence="14 15">
    <name type="scientific">Blumeria hordei</name>
    <name type="common">Barley powdery mildew</name>
    <name type="synonym">Blumeria graminis f. sp. hordei</name>
    <dbReference type="NCBI Taxonomy" id="2867405"/>
    <lineage>
        <taxon>Eukaryota</taxon>
        <taxon>Fungi</taxon>
        <taxon>Dikarya</taxon>
        <taxon>Ascomycota</taxon>
        <taxon>Pezizomycotina</taxon>
        <taxon>Leotiomycetes</taxon>
        <taxon>Erysiphales</taxon>
        <taxon>Erysiphaceae</taxon>
        <taxon>Blumeria</taxon>
    </lineage>
</organism>
<dbReference type="SUPFAM" id="SSF57850">
    <property type="entry name" value="RING/U-box"/>
    <property type="match status" value="1"/>
</dbReference>
<keyword evidence="9" id="KW-0539">Nucleus</keyword>
<name>A0A383V1X7_BLUHO</name>
<evidence type="ECO:0000256" key="3">
    <source>
        <dbReference type="ARBA" id="ARBA00008212"/>
    </source>
</evidence>
<evidence type="ECO:0000256" key="6">
    <source>
        <dbReference type="ARBA" id="ARBA00022771"/>
    </source>
</evidence>
<feature type="compositionally biased region" description="Polar residues" evidence="12">
    <location>
        <begin position="163"/>
        <end position="172"/>
    </location>
</feature>
<protein>
    <recommendedName>
        <fullName evidence="13">SP-RING-type domain-containing protein</fullName>
    </recommendedName>
</protein>
<dbReference type="GO" id="GO:0005634">
    <property type="term" value="C:nucleus"/>
    <property type="evidence" value="ECO:0007669"/>
    <property type="project" value="UniProtKB-SubCell"/>
</dbReference>
<feature type="compositionally biased region" description="Polar residues" evidence="12">
    <location>
        <begin position="322"/>
        <end position="331"/>
    </location>
</feature>
<evidence type="ECO:0000259" key="13">
    <source>
        <dbReference type="PROSITE" id="PS51044"/>
    </source>
</evidence>
<dbReference type="InterPro" id="IPR004181">
    <property type="entry name" value="Znf_MIZ"/>
</dbReference>
<dbReference type="PANTHER" id="PTHR21330">
    <property type="entry name" value="E3 SUMO-PROTEIN LIGASE NSE2"/>
    <property type="match status" value="1"/>
</dbReference>
<comment type="subcellular location">
    <subcellularLocation>
        <location evidence="1">Nucleus</location>
    </subcellularLocation>
</comment>
<evidence type="ECO:0000256" key="4">
    <source>
        <dbReference type="ARBA" id="ARBA00022679"/>
    </source>
</evidence>
<keyword evidence="5" id="KW-0479">Metal-binding</keyword>
<dbReference type="PROSITE" id="PS51044">
    <property type="entry name" value="ZF_SP_RING"/>
    <property type="match status" value="1"/>
</dbReference>
<evidence type="ECO:0000256" key="7">
    <source>
        <dbReference type="ARBA" id="ARBA00022786"/>
    </source>
</evidence>
<feature type="domain" description="SP-RING-type" evidence="13">
    <location>
        <begin position="274"/>
        <end position="377"/>
    </location>
</feature>
<keyword evidence="7" id="KW-0833">Ubl conjugation pathway</keyword>
<evidence type="ECO:0000256" key="10">
    <source>
        <dbReference type="PROSITE-ProRule" id="PRU00452"/>
    </source>
</evidence>
<dbReference type="EMBL" id="UNSH01000081">
    <property type="protein sequence ID" value="SZF05660.1"/>
    <property type="molecule type" value="Genomic_DNA"/>
</dbReference>
<evidence type="ECO:0000256" key="11">
    <source>
        <dbReference type="SAM" id="Coils"/>
    </source>
</evidence>
<dbReference type="VEuPathDB" id="FungiDB:BLGHR1_16463"/>
<evidence type="ECO:0000313" key="14">
    <source>
        <dbReference type="EMBL" id="SZF05660.1"/>
    </source>
</evidence>
<dbReference type="InterPro" id="IPR026846">
    <property type="entry name" value="Nse2(Mms21)"/>
</dbReference>
<dbReference type="GO" id="GO:0016925">
    <property type="term" value="P:protein sumoylation"/>
    <property type="evidence" value="ECO:0007669"/>
    <property type="project" value="UniProtKB-UniPathway"/>
</dbReference>
<evidence type="ECO:0000256" key="2">
    <source>
        <dbReference type="ARBA" id="ARBA00004718"/>
    </source>
</evidence>
<dbReference type="GO" id="GO:0061665">
    <property type="term" value="F:SUMO ligase activity"/>
    <property type="evidence" value="ECO:0007669"/>
    <property type="project" value="TreeGrafter"/>
</dbReference>
<evidence type="ECO:0000256" key="5">
    <source>
        <dbReference type="ARBA" id="ARBA00022723"/>
    </source>
</evidence>
<comment type="similarity">
    <text evidence="3">Belongs to the NSE2 family.</text>
</comment>
<gene>
    <name evidence="14" type="ORF">BLGHR1_16463</name>
</gene>
<dbReference type="CDD" id="cd16651">
    <property type="entry name" value="SPL-RING_NSE2"/>
    <property type="match status" value="1"/>
</dbReference>
<dbReference type="Proteomes" id="UP000275772">
    <property type="component" value="Unassembled WGS sequence"/>
</dbReference>
<dbReference type="GO" id="GO:0030915">
    <property type="term" value="C:Smc5-Smc6 complex"/>
    <property type="evidence" value="ECO:0007669"/>
    <property type="project" value="InterPro"/>
</dbReference>
<dbReference type="PANTHER" id="PTHR21330:SF1">
    <property type="entry name" value="E3 SUMO-PROTEIN LIGASE NSE2"/>
    <property type="match status" value="1"/>
</dbReference>
<evidence type="ECO:0000256" key="1">
    <source>
        <dbReference type="ARBA" id="ARBA00004123"/>
    </source>
</evidence>
<dbReference type="GO" id="GO:0008270">
    <property type="term" value="F:zinc ion binding"/>
    <property type="evidence" value="ECO:0007669"/>
    <property type="project" value="UniProtKB-KW"/>
</dbReference>
<feature type="region of interest" description="Disordered" evidence="12">
    <location>
        <begin position="162"/>
        <end position="192"/>
    </location>
</feature>
<keyword evidence="4" id="KW-0808">Transferase</keyword>
<feature type="region of interest" description="Disordered" evidence="12">
    <location>
        <begin position="1"/>
        <end position="34"/>
    </location>
</feature>
<dbReference type="UniPathway" id="UPA00886"/>
<proteinExistence type="inferred from homology"/>
<keyword evidence="6 10" id="KW-0863">Zinc-finger</keyword>
<dbReference type="InterPro" id="IPR013083">
    <property type="entry name" value="Znf_RING/FYVE/PHD"/>
</dbReference>
<evidence type="ECO:0000313" key="15">
    <source>
        <dbReference type="Proteomes" id="UP000275772"/>
    </source>
</evidence>
<feature type="compositionally biased region" description="Polar residues" evidence="12">
    <location>
        <begin position="1"/>
        <end position="13"/>
    </location>
</feature>
<dbReference type="Gene3D" id="3.30.40.10">
    <property type="entry name" value="Zinc/RING finger domain, C3HC4 (zinc finger)"/>
    <property type="match status" value="1"/>
</dbReference>
<dbReference type="AlphaFoldDB" id="A0A383V1X7"/>
<keyword evidence="11" id="KW-0175">Coiled coil</keyword>
<keyword evidence="8" id="KW-0862">Zinc</keyword>
<accession>A0A383V1X7</accession>
<dbReference type="Pfam" id="PF11789">
    <property type="entry name" value="zf-Nse"/>
    <property type="match status" value="1"/>
</dbReference>
<feature type="region of interest" description="Disordered" evidence="12">
    <location>
        <begin position="321"/>
        <end position="340"/>
    </location>
</feature>